<protein>
    <submittedName>
        <fullName evidence="2">Uncharacterized protein</fullName>
    </submittedName>
</protein>
<proteinExistence type="predicted"/>
<keyword evidence="3" id="KW-1185">Reference proteome</keyword>
<feature type="transmembrane region" description="Helical" evidence="1">
    <location>
        <begin position="26"/>
        <end position="44"/>
    </location>
</feature>
<reference evidence="2 3" key="1">
    <citation type="submission" date="2017-03" db="EMBL/GenBank/DDBJ databases">
        <title>Genome Survey of Euroglyphus maynei.</title>
        <authorList>
            <person name="Arlian L.G."/>
            <person name="Morgan M.S."/>
            <person name="Rider S.D."/>
        </authorList>
    </citation>
    <scope>NUCLEOTIDE SEQUENCE [LARGE SCALE GENOMIC DNA]</scope>
    <source>
        <strain evidence="2">Arlian Lab</strain>
        <tissue evidence="2">Whole body</tissue>
    </source>
</reference>
<keyword evidence="1" id="KW-0812">Transmembrane</keyword>
<dbReference type="AlphaFoldDB" id="A0A1Y3BQV5"/>
<gene>
    <name evidence="2" type="ORF">BLA29_009472</name>
</gene>
<keyword evidence="1" id="KW-0472">Membrane</keyword>
<name>A0A1Y3BQV5_EURMA</name>
<sequence length="59" mass="6985">MTDFDNDDNDTVIPDDFREMNIYEKYIAFGVCTMNIYGRIIFILEGKNTLKQHHGHFVK</sequence>
<evidence type="ECO:0000313" key="2">
    <source>
        <dbReference type="EMBL" id="OTF81986.1"/>
    </source>
</evidence>
<organism evidence="2 3">
    <name type="scientific">Euroglyphus maynei</name>
    <name type="common">Mayne's house dust mite</name>
    <dbReference type="NCBI Taxonomy" id="6958"/>
    <lineage>
        <taxon>Eukaryota</taxon>
        <taxon>Metazoa</taxon>
        <taxon>Ecdysozoa</taxon>
        <taxon>Arthropoda</taxon>
        <taxon>Chelicerata</taxon>
        <taxon>Arachnida</taxon>
        <taxon>Acari</taxon>
        <taxon>Acariformes</taxon>
        <taxon>Sarcoptiformes</taxon>
        <taxon>Astigmata</taxon>
        <taxon>Psoroptidia</taxon>
        <taxon>Analgoidea</taxon>
        <taxon>Pyroglyphidae</taxon>
        <taxon>Pyroglyphinae</taxon>
        <taxon>Euroglyphus</taxon>
    </lineage>
</organism>
<evidence type="ECO:0000256" key="1">
    <source>
        <dbReference type="SAM" id="Phobius"/>
    </source>
</evidence>
<keyword evidence="1" id="KW-1133">Transmembrane helix</keyword>
<dbReference type="EMBL" id="MUJZ01010810">
    <property type="protein sequence ID" value="OTF81986.1"/>
    <property type="molecule type" value="Genomic_DNA"/>
</dbReference>
<accession>A0A1Y3BQV5</accession>
<evidence type="ECO:0000313" key="3">
    <source>
        <dbReference type="Proteomes" id="UP000194236"/>
    </source>
</evidence>
<comment type="caution">
    <text evidence="2">The sequence shown here is derived from an EMBL/GenBank/DDBJ whole genome shotgun (WGS) entry which is preliminary data.</text>
</comment>
<dbReference type="Proteomes" id="UP000194236">
    <property type="component" value="Unassembled WGS sequence"/>
</dbReference>